<evidence type="ECO:0000256" key="7">
    <source>
        <dbReference type="SAM" id="SignalP"/>
    </source>
</evidence>
<evidence type="ECO:0000256" key="1">
    <source>
        <dbReference type="ARBA" id="ARBA00004191"/>
    </source>
</evidence>
<accession>A0A8I6WQV9</accession>
<dbReference type="SUPFAM" id="SSF51126">
    <property type="entry name" value="Pectin lyase-like"/>
    <property type="match status" value="1"/>
</dbReference>
<evidence type="ECO:0000256" key="5">
    <source>
        <dbReference type="ARBA" id="ARBA00022801"/>
    </source>
</evidence>
<dbReference type="GO" id="GO:0042545">
    <property type="term" value="P:cell wall modification"/>
    <property type="evidence" value="ECO:0007669"/>
    <property type="project" value="InterPro"/>
</dbReference>
<proteinExistence type="predicted"/>
<dbReference type="AlphaFoldDB" id="A0A8I6WQV9"/>
<dbReference type="FunFam" id="2.160.20.10:FF:000029">
    <property type="entry name" value="Pectinesterase 4"/>
    <property type="match status" value="1"/>
</dbReference>
<evidence type="ECO:0000259" key="8">
    <source>
        <dbReference type="Pfam" id="PF01095"/>
    </source>
</evidence>
<keyword evidence="4" id="KW-0964">Secreted</keyword>
<dbReference type="InterPro" id="IPR012334">
    <property type="entry name" value="Pectin_lyas_fold"/>
</dbReference>
<keyword evidence="6" id="KW-0063">Aspartyl esterase</keyword>
<reference evidence="9" key="2">
    <citation type="submission" date="2020-10" db="EMBL/GenBank/DDBJ databases">
        <authorList>
            <person name="Scholz U."/>
            <person name="Mascher M."/>
            <person name="Fiebig A."/>
        </authorList>
    </citation>
    <scope>NUCLEOTIDE SEQUENCE [LARGE SCALE GENOMIC DNA]</scope>
    <source>
        <strain evidence="9">cv. Morex</strain>
    </source>
</reference>
<dbReference type="SMR" id="A0A8I6WQV9"/>
<evidence type="ECO:0000256" key="6">
    <source>
        <dbReference type="ARBA" id="ARBA00023085"/>
    </source>
</evidence>
<dbReference type="Gene3D" id="2.160.20.10">
    <property type="entry name" value="Single-stranded right-handed beta-helix, Pectin lyase-like"/>
    <property type="match status" value="1"/>
</dbReference>
<sequence length="382" mass="41919">MYGHDTIPSAPSNYTASEMGTRSSLVLLPLAILLLNNSHASAVQTLAGDTISMPLWVHPRERQLLDLKVGDMQVDMVVSQDGSGHFSTVSEALEAARPVRGKMYVIYIKGGIYREEVVIRKNNIALIGDGINKTVITGNKSRQGDGWASYDTAVVYAKGKMLLARDLTVENTAGREAGAAVALRSASKQSVFYRCEFKGYEDTLLADSNRQFYRECVISGTVDFIYGNAKAVFQDCLLLARAPLKGKHNVITAQGRDGPDGSSGFSFQNCRVTSQEDLNGSETETYFGRPWKNHSHVVFMQSFLDTIVHPSGWVAWNKTNGDVPPTVFYGEYGNTGPGANLSKRVPWLHVMDAGQAEHYTVKRLIRGDEWLNATGVVYQPGL</sequence>
<name>A0A8I6WQV9_HORVV</name>
<evidence type="ECO:0000313" key="10">
    <source>
        <dbReference type="Proteomes" id="UP000011116"/>
    </source>
</evidence>
<keyword evidence="5" id="KW-0378">Hydrolase</keyword>
<reference evidence="10" key="1">
    <citation type="journal article" date="2012" name="Nature">
        <title>A physical, genetic and functional sequence assembly of the barley genome.</title>
        <authorList>
            <consortium name="The International Barley Genome Sequencing Consortium"/>
            <person name="Mayer K.F."/>
            <person name="Waugh R."/>
            <person name="Brown J.W."/>
            <person name="Schulman A."/>
            <person name="Langridge P."/>
            <person name="Platzer M."/>
            <person name="Fincher G.B."/>
            <person name="Muehlbauer G.J."/>
            <person name="Sato K."/>
            <person name="Close T.J."/>
            <person name="Wise R.P."/>
            <person name="Stein N."/>
        </authorList>
    </citation>
    <scope>NUCLEOTIDE SEQUENCE [LARGE SCALE GENOMIC DNA]</scope>
    <source>
        <strain evidence="10">cv. Morex</strain>
    </source>
</reference>
<feature type="chain" id="PRO_5035158825" description="pectinesterase" evidence="7">
    <location>
        <begin position="43"/>
        <end position="382"/>
    </location>
</feature>
<dbReference type="PANTHER" id="PTHR31707">
    <property type="entry name" value="PECTINESTERASE"/>
    <property type="match status" value="1"/>
</dbReference>
<keyword evidence="10" id="KW-1185">Reference proteome</keyword>
<dbReference type="Proteomes" id="UP000011116">
    <property type="component" value="Chromosome 3H"/>
</dbReference>
<dbReference type="GO" id="GO:0030599">
    <property type="term" value="F:pectinesterase activity"/>
    <property type="evidence" value="ECO:0000318"/>
    <property type="project" value="GO_Central"/>
</dbReference>
<comment type="subcellular location">
    <subcellularLocation>
        <location evidence="1">Secreted</location>
        <location evidence="1">Cell wall</location>
    </subcellularLocation>
</comment>
<dbReference type="InterPro" id="IPR000070">
    <property type="entry name" value="Pectinesterase_cat"/>
</dbReference>
<dbReference type="GO" id="GO:0046910">
    <property type="term" value="F:pectinesterase inhibitor activity"/>
    <property type="evidence" value="ECO:0000318"/>
    <property type="project" value="GO_Central"/>
</dbReference>
<evidence type="ECO:0000256" key="4">
    <source>
        <dbReference type="ARBA" id="ARBA00022512"/>
    </source>
</evidence>
<evidence type="ECO:0000256" key="2">
    <source>
        <dbReference type="ARBA" id="ARBA00005184"/>
    </source>
</evidence>
<dbReference type="Pfam" id="PF01095">
    <property type="entry name" value="Pectinesterase"/>
    <property type="match status" value="1"/>
</dbReference>
<dbReference type="UniPathway" id="UPA00545">
    <property type="reaction ID" value="UER00823"/>
</dbReference>
<dbReference type="Gramene" id="HORVU.MOREX.r3.3HG0251060.1">
    <property type="protein sequence ID" value="HORVU.MOREX.r3.3HG0251060.1"/>
    <property type="gene ID" value="HORVU.MOREX.r3.3HG0251060"/>
</dbReference>
<evidence type="ECO:0000256" key="3">
    <source>
        <dbReference type="ARBA" id="ARBA00013229"/>
    </source>
</evidence>
<organism evidence="9 10">
    <name type="scientific">Hordeum vulgare subsp. vulgare</name>
    <name type="common">Domesticated barley</name>
    <dbReference type="NCBI Taxonomy" id="112509"/>
    <lineage>
        <taxon>Eukaryota</taxon>
        <taxon>Viridiplantae</taxon>
        <taxon>Streptophyta</taxon>
        <taxon>Embryophyta</taxon>
        <taxon>Tracheophyta</taxon>
        <taxon>Spermatophyta</taxon>
        <taxon>Magnoliopsida</taxon>
        <taxon>Liliopsida</taxon>
        <taxon>Poales</taxon>
        <taxon>Poaceae</taxon>
        <taxon>BOP clade</taxon>
        <taxon>Pooideae</taxon>
        <taxon>Triticodae</taxon>
        <taxon>Triticeae</taxon>
        <taxon>Hordeinae</taxon>
        <taxon>Hordeum</taxon>
    </lineage>
</organism>
<feature type="signal peptide" evidence="7">
    <location>
        <begin position="1"/>
        <end position="42"/>
    </location>
</feature>
<keyword evidence="7" id="KW-0732">Signal</keyword>
<evidence type="ECO:0000313" key="9">
    <source>
        <dbReference type="EnsemblPlants" id="HORVU.MOREX.r3.3HG0251060.1"/>
    </source>
</evidence>
<reference evidence="9" key="3">
    <citation type="submission" date="2022-01" db="UniProtKB">
        <authorList>
            <consortium name="EnsemblPlants"/>
        </authorList>
    </citation>
    <scope>IDENTIFICATION</scope>
    <source>
        <strain evidence="9">subsp. vulgare</strain>
    </source>
</reference>
<dbReference type="EC" id="3.1.1.11" evidence="3"/>
<feature type="domain" description="Pectinesterase catalytic" evidence="8">
    <location>
        <begin position="75"/>
        <end position="368"/>
    </location>
</feature>
<comment type="pathway">
    <text evidence="2">Glycan metabolism; pectin degradation; 2-dehydro-3-deoxy-D-gluconate from pectin: step 1/5.</text>
</comment>
<keyword evidence="4" id="KW-0134">Cell wall</keyword>
<dbReference type="GO" id="GO:0045490">
    <property type="term" value="P:pectin catabolic process"/>
    <property type="evidence" value="ECO:0007669"/>
    <property type="project" value="UniProtKB-UniPathway"/>
</dbReference>
<dbReference type="EnsemblPlants" id="HORVU.MOREX.r3.3HG0251060.1">
    <property type="protein sequence ID" value="HORVU.MOREX.r3.3HG0251060.1"/>
    <property type="gene ID" value="HORVU.MOREX.r3.3HG0251060"/>
</dbReference>
<dbReference type="InterPro" id="IPR011050">
    <property type="entry name" value="Pectin_lyase_fold/virulence"/>
</dbReference>
<protein>
    <recommendedName>
        <fullName evidence="3">pectinesterase</fullName>
        <ecNumber evidence="3">3.1.1.11</ecNumber>
    </recommendedName>
</protein>